<organism evidence="10 11">
    <name type="scientific">Escherichia coli O25b:H4</name>
    <dbReference type="NCBI Taxonomy" id="941280"/>
    <lineage>
        <taxon>Bacteria</taxon>
        <taxon>Pseudomonadati</taxon>
        <taxon>Pseudomonadota</taxon>
        <taxon>Gammaproteobacteria</taxon>
        <taxon>Enterobacterales</taxon>
        <taxon>Enterobacteriaceae</taxon>
        <taxon>Escherichia</taxon>
    </lineage>
</organism>
<dbReference type="FunFam" id="1.10.357.10:FF:000009">
    <property type="entry name" value="HTH-type transcriptional regulator BetI"/>
    <property type="match status" value="1"/>
</dbReference>
<dbReference type="InterPro" id="IPR017757">
    <property type="entry name" value="Tscrpt_rep_BetI"/>
</dbReference>
<protein>
    <recommendedName>
        <fullName evidence="7">HTH-type transcriptional regulator BetI</fullName>
    </recommendedName>
</protein>
<dbReference type="Pfam" id="PF13977">
    <property type="entry name" value="TetR_C_6"/>
    <property type="match status" value="1"/>
</dbReference>
<evidence type="ECO:0000256" key="1">
    <source>
        <dbReference type="ARBA" id="ARBA00004719"/>
    </source>
</evidence>
<dbReference type="GO" id="GO:0003700">
    <property type="term" value="F:DNA-binding transcription factor activity"/>
    <property type="evidence" value="ECO:0007669"/>
    <property type="project" value="UniProtKB-UniRule"/>
</dbReference>
<evidence type="ECO:0000256" key="5">
    <source>
        <dbReference type="ARBA" id="ARBA00023163"/>
    </source>
</evidence>
<dbReference type="GO" id="GO:0000976">
    <property type="term" value="F:transcription cis-regulatory region binding"/>
    <property type="evidence" value="ECO:0007669"/>
    <property type="project" value="TreeGrafter"/>
</dbReference>
<evidence type="ECO:0000256" key="2">
    <source>
        <dbReference type="ARBA" id="ARBA00022491"/>
    </source>
</evidence>
<dbReference type="PANTHER" id="PTHR30055">
    <property type="entry name" value="HTH-TYPE TRANSCRIPTIONAL REGULATOR RUTR"/>
    <property type="match status" value="1"/>
</dbReference>
<gene>
    <name evidence="7" type="primary">betI</name>
    <name evidence="10" type="ORF">WLH_04400</name>
</gene>
<dbReference type="NCBIfam" id="TIGR03384">
    <property type="entry name" value="betaine_BetI"/>
    <property type="match status" value="1"/>
</dbReference>
<dbReference type="EMBL" id="CP015085">
    <property type="protein sequence ID" value="ANK05661.1"/>
    <property type="molecule type" value="Genomic_DNA"/>
</dbReference>
<dbReference type="Proteomes" id="UP000183316">
    <property type="component" value="Chromosome"/>
</dbReference>
<comment type="pathway">
    <text evidence="1 7">Amine and polyamine biosynthesis; betaine biosynthesis via choline pathway [regulation].</text>
</comment>
<reference evidence="10 11" key="1">
    <citation type="submission" date="2016-03" db="EMBL/GenBank/DDBJ databases">
        <title>Genome Sequence and Comparative Pathogenic Determinants of Uropathogenic Escherichia coli O25b:H4, a Clinical Isolate from Saudi Arabia.</title>
        <authorList>
            <person name="Alyamani E.A.J."/>
            <person name="Khiyami M.A."/>
            <person name="Booq R.Y."/>
            <person name="Bahwerth F.S."/>
            <person name="Vaisvil B."/>
            <person name="Schmitt D.P."/>
            <person name="Kapatral V."/>
        </authorList>
    </citation>
    <scope>NUCLEOTIDE SEQUENCE [LARGE SCALE GENOMIC DNA]</scope>
    <source>
        <strain evidence="10 11">O25b:H4</strain>
    </source>
</reference>
<evidence type="ECO:0000313" key="11">
    <source>
        <dbReference type="Proteomes" id="UP000183316"/>
    </source>
</evidence>
<name>A0A192CIX7_ECO25</name>
<evidence type="ECO:0000259" key="9">
    <source>
        <dbReference type="PROSITE" id="PS50977"/>
    </source>
</evidence>
<dbReference type="PROSITE" id="PS50977">
    <property type="entry name" value="HTH_TETR_2"/>
    <property type="match status" value="1"/>
</dbReference>
<keyword evidence="5 7" id="KW-0804">Transcription</keyword>
<keyword evidence="2 7" id="KW-0678">Repressor</keyword>
<comment type="function">
    <text evidence="7">Repressor involved in choline regulation of the bet genes.</text>
</comment>
<evidence type="ECO:0000256" key="4">
    <source>
        <dbReference type="ARBA" id="ARBA00023125"/>
    </source>
</evidence>
<proteinExistence type="inferred from homology"/>
<dbReference type="HAMAP" id="MF_00768">
    <property type="entry name" value="HTH_type_BetI"/>
    <property type="match status" value="1"/>
</dbReference>
<dbReference type="PRINTS" id="PR00455">
    <property type="entry name" value="HTHTETR"/>
</dbReference>
<evidence type="ECO:0000313" key="10">
    <source>
        <dbReference type="EMBL" id="ANK05661.1"/>
    </source>
</evidence>
<feature type="domain" description="HTH tetR-type" evidence="9">
    <location>
        <begin position="14"/>
        <end position="74"/>
    </location>
</feature>
<sequence length="201" mass="22376">MNGVAKMPKLGMQSIRRRQLIDATLEAINEVGMHDATIAQIARRAGVSTGIISHYFRDKNGLLEATMRDITSQLRDAVLNRLHALPQGSAELRLQAIVGGNFDETQVSSAAMKAWLAFWASSMHQPMLYRLQQVSSRRLLSNLVSEFRRELPRQQAQEAGYGLAALIDGLWLRAALSGKPLDKPLAHSLTRHFITQHLPTD</sequence>
<dbReference type="InterPro" id="IPR036271">
    <property type="entry name" value="Tet_transcr_reg_TetR-rel_C_sf"/>
</dbReference>
<dbReference type="UniPathway" id="UPA00529"/>
<dbReference type="GO" id="GO:0019285">
    <property type="term" value="P:glycine betaine biosynthetic process from choline"/>
    <property type="evidence" value="ECO:0007669"/>
    <property type="project" value="UniProtKB-UniRule"/>
</dbReference>
<dbReference type="Gene3D" id="1.10.357.10">
    <property type="entry name" value="Tetracycline Repressor, domain 2"/>
    <property type="match status" value="1"/>
</dbReference>
<dbReference type="Pfam" id="PF00440">
    <property type="entry name" value="TetR_N"/>
    <property type="match status" value="1"/>
</dbReference>
<evidence type="ECO:0000256" key="6">
    <source>
        <dbReference type="ARBA" id="ARBA00024936"/>
    </source>
</evidence>
<dbReference type="InterPro" id="IPR009057">
    <property type="entry name" value="Homeodomain-like_sf"/>
</dbReference>
<feature type="DNA-binding region" description="H-T-H motif" evidence="7 8">
    <location>
        <begin position="37"/>
        <end position="56"/>
    </location>
</feature>
<dbReference type="InterPro" id="IPR023772">
    <property type="entry name" value="DNA-bd_HTH_TetR-type_CS"/>
</dbReference>
<dbReference type="SUPFAM" id="SSF46689">
    <property type="entry name" value="Homeodomain-like"/>
    <property type="match status" value="1"/>
</dbReference>
<dbReference type="InterPro" id="IPR039538">
    <property type="entry name" value="BetI_C"/>
</dbReference>
<keyword evidence="4 7" id="KW-0238">DNA-binding</keyword>
<dbReference type="SUPFAM" id="SSF48498">
    <property type="entry name" value="Tetracyclin repressor-like, C-terminal domain"/>
    <property type="match status" value="1"/>
</dbReference>
<accession>A0A192CIX7</accession>
<dbReference type="PROSITE" id="PS01081">
    <property type="entry name" value="HTH_TETR_1"/>
    <property type="match status" value="1"/>
</dbReference>
<dbReference type="InterPro" id="IPR001647">
    <property type="entry name" value="HTH_TetR"/>
</dbReference>
<comment type="function">
    <text evidence="6">Repressor involved in the biosynthesis of the osmoprotectant glycine betaine. It represses transcription of the choline transporter BetT and the genes of BetAB involved in the synthesis of glycine betaine.</text>
</comment>
<evidence type="ECO:0000256" key="7">
    <source>
        <dbReference type="HAMAP-Rule" id="MF_00768"/>
    </source>
</evidence>
<dbReference type="GO" id="GO:0045892">
    <property type="term" value="P:negative regulation of DNA-templated transcription"/>
    <property type="evidence" value="ECO:0007669"/>
    <property type="project" value="UniProtKB-UniRule"/>
</dbReference>
<dbReference type="PATRIC" id="fig|941280.3.peg.4372"/>
<dbReference type="NCBIfam" id="NF001978">
    <property type="entry name" value="PRK00767.1"/>
    <property type="match status" value="1"/>
</dbReference>
<evidence type="ECO:0000256" key="3">
    <source>
        <dbReference type="ARBA" id="ARBA00023015"/>
    </source>
</evidence>
<dbReference type="InterPro" id="IPR050109">
    <property type="entry name" value="HTH-type_TetR-like_transc_reg"/>
</dbReference>
<dbReference type="PANTHER" id="PTHR30055:SF234">
    <property type="entry name" value="HTH-TYPE TRANSCRIPTIONAL REGULATOR BETI"/>
    <property type="match status" value="1"/>
</dbReference>
<evidence type="ECO:0000256" key="8">
    <source>
        <dbReference type="PROSITE-ProRule" id="PRU00335"/>
    </source>
</evidence>
<dbReference type="AlphaFoldDB" id="A0A192CIX7"/>
<keyword evidence="3 7" id="KW-0805">Transcription regulation</keyword>